<keyword evidence="2" id="KW-0175">Coiled coil</keyword>
<evidence type="ECO:0000256" key="2">
    <source>
        <dbReference type="SAM" id="Coils"/>
    </source>
</evidence>
<dbReference type="RefSeq" id="WP_136864871.1">
    <property type="nucleotide sequence ID" value="NZ_SWCJ01000019.1"/>
</dbReference>
<dbReference type="HAMAP" id="MF_00715">
    <property type="entry name" value="SlyX"/>
    <property type="match status" value="1"/>
</dbReference>
<evidence type="ECO:0000256" key="1">
    <source>
        <dbReference type="HAMAP-Rule" id="MF_00715"/>
    </source>
</evidence>
<dbReference type="AlphaFoldDB" id="A0A4U1BIK0"/>
<reference evidence="3 4" key="1">
    <citation type="submission" date="2019-04" db="EMBL/GenBank/DDBJ databases">
        <authorList>
            <person name="Hwang J.C."/>
        </authorList>
    </citation>
    <scope>NUCLEOTIDE SEQUENCE [LARGE SCALE GENOMIC DNA]</scope>
    <source>
        <strain evidence="3 4">IMCC35002</strain>
    </source>
</reference>
<dbReference type="PANTHER" id="PTHR36508">
    <property type="entry name" value="PROTEIN SLYX"/>
    <property type="match status" value="1"/>
</dbReference>
<feature type="coiled-coil region" evidence="2">
    <location>
        <begin position="1"/>
        <end position="49"/>
    </location>
</feature>
<evidence type="ECO:0000313" key="3">
    <source>
        <dbReference type="EMBL" id="TKB50939.1"/>
    </source>
</evidence>
<protein>
    <recommendedName>
        <fullName evidence="1">Protein SlyX homolog</fullName>
    </recommendedName>
</protein>
<name>A0A4U1BIK0_9GAMM</name>
<evidence type="ECO:0000313" key="4">
    <source>
        <dbReference type="Proteomes" id="UP000305675"/>
    </source>
</evidence>
<dbReference type="Proteomes" id="UP000305675">
    <property type="component" value="Unassembled WGS sequence"/>
</dbReference>
<dbReference type="Gene3D" id="1.20.5.300">
    <property type="match status" value="1"/>
</dbReference>
<comment type="similarity">
    <text evidence="1">Belongs to the SlyX family.</text>
</comment>
<organism evidence="3 4">
    <name type="scientific">Ferrimonas aestuarii</name>
    <dbReference type="NCBI Taxonomy" id="2569539"/>
    <lineage>
        <taxon>Bacteria</taxon>
        <taxon>Pseudomonadati</taxon>
        <taxon>Pseudomonadota</taxon>
        <taxon>Gammaproteobacteria</taxon>
        <taxon>Alteromonadales</taxon>
        <taxon>Ferrimonadaceae</taxon>
        <taxon>Ferrimonas</taxon>
    </lineage>
</organism>
<dbReference type="InterPro" id="IPR007236">
    <property type="entry name" value="SlyX"/>
</dbReference>
<dbReference type="EMBL" id="SWCJ01000019">
    <property type="protein sequence ID" value="TKB50939.1"/>
    <property type="molecule type" value="Genomic_DNA"/>
</dbReference>
<comment type="caution">
    <text evidence="3">The sequence shown here is derived from an EMBL/GenBank/DDBJ whole genome shotgun (WGS) entry which is preliminary data.</text>
</comment>
<keyword evidence="4" id="KW-1185">Reference proteome</keyword>
<accession>A0A4U1BIK0</accession>
<dbReference type="PANTHER" id="PTHR36508:SF1">
    <property type="entry name" value="PROTEIN SLYX"/>
    <property type="match status" value="1"/>
</dbReference>
<gene>
    <name evidence="1" type="primary">slyX</name>
    <name evidence="3" type="ORF">FCL42_18255</name>
</gene>
<dbReference type="Pfam" id="PF04102">
    <property type="entry name" value="SlyX"/>
    <property type="match status" value="1"/>
</dbReference>
<proteinExistence type="inferred from homology"/>
<sequence length="70" mass="8034">MQDLEQRVSELEAKLAFQDEAVESLNDTIVELNERILMQQRQIKQLADKLLTLPSSQIATQAEETPPPHY</sequence>
<dbReference type="OrthoDB" id="5771733at2"/>